<keyword evidence="7" id="KW-1185">Reference proteome</keyword>
<organism evidence="6 7">
    <name type="scientific">Heterodermia speciosa</name>
    <dbReference type="NCBI Taxonomy" id="116794"/>
    <lineage>
        <taxon>Eukaryota</taxon>
        <taxon>Fungi</taxon>
        <taxon>Dikarya</taxon>
        <taxon>Ascomycota</taxon>
        <taxon>Pezizomycotina</taxon>
        <taxon>Lecanoromycetes</taxon>
        <taxon>OSLEUM clade</taxon>
        <taxon>Lecanoromycetidae</taxon>
        <taxon>Caliciales</taxon>
        <taxon>Physciaceae</taxon>
        <taxon>Heterodermia</taxon>
    </lineage>
</organism>
<accession>A0A8H3J4Z6</accession>
<gene>
    <name evidence="6" type="ORF">HETSPECPRED_002463</name>
</gene>
<keyword evidence="1" id="KW-0147">Chitin-binding</keyword>
<feature type="signal peptide" evidence="4">
    <location>
        <begin position="1"/>
        <end position="20"/>
    </location>
</feature>
<dbReference type="Gene3D" id="3.10.350.10">
    <property type="entry name" value="LysM domain"/>
    <property type="match status" value="2"/>
</dbReference>
<dbReference type="InterPro" id="IPR018392">
    <property type="entry name" value="LysM"/>
</dbReference>
<dbReference type="PROSITE" id="PS51782">
    <property type="entry name" value="LYSM"/>
    <property type="match status" value="1"/>
</dbReference>
<dbReference type="Pfam" id="PF01476">
    <property type="entry name" value="LysM"/>
    <property type="match status" value="1"/>
</dbReference>
<evidence type="ECO:0000256" key="2">
    <source>
        <dbReference type="ARBA" id="ARBA00023026"/>
    </source>
</evidence>
<dbReference type="EMBL" id="CAJPDS010000157">
    <property type="protein sequence ID" value="CAF9940613.1"/>
    <property type="molecule type" value="Genomic_DNA"/>
</dbReference>
<sequence>MVVFWLCTIGTLMFASSISAQSVSTSLYPSVDPDLLAQALNISEDCVEALNASLPCDPTLFQMAGTVDNFYWELDNVTNLCTPGCFQAVDSWTDDVSTRCAFDSIVAYGKIVPAESVAGRYSEGFSLACLTNQNASESADVDMSWCLIESQDWVGSDVIRPDCTTDASDPSCADPTNISADDERLANLYNDDVLCSECFVQMMYQRLNSPYPPDHDYSDYLIQQYQDILDVCNATQNMPELVIRTPPDYATAVPPLLNISGTGDNSCTGQTIVKSTLDPNANCNSIAQAFNVATGDVQAATRSNDCALSTASICLPAPCTLQRISVDATCDSLAASFSTTKLNVTTVSFLSWNPNINGLCDSLPAGDYVCASAPGGSYIPPAPPPGSANANGQQRGGNDGNTAGTPDNTTTPVSTTVTGSSPASAPSPTQTGITSKCTKYVEAQSGDFCVKFAQDNNITPDQLYAWNTVLGAGGSNCDTQFFLGYYYCVATS</sequence>
<proteinExistence type="predicted"/>
<dbReference type="PANTHER" id="PTHR34997:SF1">
    <property type="entry name" value="PEPTIDOGLYCAN-BINDING LYSIN DOMAIN"/>
    <property type="match status" value="1"/>
</dbReference>
<name>A0A8H3J4Z6_9LECA</name>
<evidence type="ECO:0000256" key="4">
    <source>
        <dbReference type="SAM" id="SignalP"/>
    </source>
</evidence>
<dbReference type="Proteomes" id="UP000664521">
    <property type="component" value="Unassembled WGS sequence"/>
</dbReference>
<feature type="region of interest" description="Disordered" evidence="3">
    <location>
        <begin position="380"/>
        <end position="430"/>
    </location>
</feature>
<feature type="domain" description="LysM" evidence="5">
    <location>
        <begin position="439"/>
        <end position="489"/>
    </location>
</feature>
<dbReference type="InterPro" id="IPR036779">
    <property type="entry name" value="LysM_dom_sf"/>
</dbReference>
<protein>
    <recommendedName>
        <fullName evidence="5">LysM domain-containing protein</fullName>
    </recommendedName>
</protein>
<feature type="compositionally biased region" description="Low complexity" evidence="3">
    <location>
        <begin position="404"/>
        <end position="430"/>
    </location>
</feature>
<evidence type="ECO:0000313" key="6">
    <source>
        <dbReference type="EMBL" id="CAF9940613.1"/>
    </source>
</evidence>
<comment type="caution">
    <text evidence="6">The sequence shown here is derived from an EMBL/GenBank/DDBJ whole genome shotgun (WGS) entry which is preliminary data.</text>
</comment>
<evidence type="ECO:0000313" key="7">
    <source>
        <dbReference type="Proteomes" id="UP000664521"/>
    </source>
</evidence>
<keyword evidence="4" id="KW-0732">Signal</keyword>
<dbReference type="InterPro" id="IPR052210">
    <property type="entry name" value="LysM1-like"/>
</dbReference>
<keyword evidence="2" id="KW-0843">Virulence</keyword>
<evidence type="ECO:0000256" key="3">
    <source>
        <dbReference type="SAM" id="MobiDB-lite"/>
    </source>
</evidence>
<feature type="chain" id="PRO_5034729972" description="LysM domain-containing protein" evidence="4">
    <location>
        <begin position="21"/>
        <end position="492"/>
    </location>
</feature>
<dbReference type="GO" id="GO:0008061">
    <property type="term" value="F:chitin binding"/>
    <property type="evidence" value="ECO:0007669"/>
    <property type="project" value="UniProtKB-KW"/>
</dbReference>
<dbReference type="OrthoDB" id="5985073at2759"/>
<reference evidence="6" key="1">
    <citation type="submission" date="2021-03" db="EMBL/GenBank/DDBJ databases">
        <authorList>
            <person name="Tagirdzhanova G."/>
        </authorList>
    </citation>
    <scope>NUCLEOTIDE SEQUENCE</scope>
</reference>
<dbReference type="AlphaFoldDB" id="A0A8H3J4Z6"/>
<dbReference type="CDD" id="cd00118">
    <property type="entry name" value="LysM"/>
    <property type="match status" value="1"/>
</dbReference>
<evidence type="ECO:0000259" key="5">
    <source>
        <dbReference type="PROSITE" id="PS51782"/>
    </source>
</evidence>
<evidence type="ECO:0000256" key="1">
    <source>
        <dbReference type="ARBA" id="ARBA00022669"/>
    </source>
</evidence>
<dbReference type="PANTHER" id="PTHR34997">
    <property type="entry name" value="AM15"/>
    <property type="match status" value="1"/>
</dbReference>